<evidence type="ECO:0000256" key="4">
    <source>
        <dbReference type="ARBA" id="ARBA00022857"/>
    </source>
</evidence>
<keyword evidence="7 13" id="KW-0520">NAD</keyword>
<feature type="binding site" evidence="13">
    <location>
        <position position="53"/>
    </location>
    <ligand>
        <name>NADP(+)</name>
        <dbReference type="ChEBI" id="CHEBI:58349"/>
    </ligand>
</feature>
<evidence type="ECO:0000256" key="12">
    <source>
        <dbReference type="ARBA" id="ARBA00049396"/>
    </source>
</evidence>
<dbReference type="SUPFAM" id="SSF55347">
    <property type="entry name" value="Glyceraldehyde-3-phosphate dehydrogenase-like, C-terminal domain"/>
    <property type="match status" value="1"/>
</dbReference>
<feature type="domain" description="Dihydrodipicolinate reductase N-terminal" evidence="14">
    <location>
        <begin position="5"/>
        <end position="128"/>
    </location>
</feature>
<reference evidence="16" key="1">
    <citation type="journal article" date="2014" name="Int. J. Syst. Evol. Microbiol.">
        <title>Complete genome sequence of Corynebacterium casei LMG S-19264T (=DSM 44701T), isolated from a smear-ripened cheese.</title>
        <authorList>
            <consortium name="US DOE Joint Genome Institute (JGI-PGF)"/>
            <person name="Walter F."/>
            <person name="Albersmeier A."/>
            <person name="Kalinowski J."/>
            <person name="Ruckert C."/>
        </authorList>
    </citation>
    <scope>NUCLEOTIDE SEQUENCE</scope>
    <source>
        <strain evidence="16">CGMCC 1.14984</strain>
    </source>
</reference>
<comment type="catalytic activity">
    <reaction evidence="11 13">
        <text>(S)-2,3,4,5-tetrahydrodipicolinate + NADP(+) + H2O = (2S,4S)-4-hydroxy-2,3,4,5-tetrahydrodipicolinate + NADPH + H(+)</text>
        <dbReference type="Rhea" id="RHEA:35331"/>
        <dbReference type="ChEBI" id="CHEBI:15377"/>
        <dbReference type="ChEBI" id="CHEBI:15378"/>
        <dbReference type="ChEBI" id="CHEBI:16845"/>
        <dbReference type="ChEBI" id="CHEBI:57783"/>
        <dbReference type="ChEBI" id="CHEBI:58349"/>
        <dbReference type="ChEBI" id="CHEBI:67139"/>
        <dbReference type="EC" id="1.17.1.8"/>
    </reaction>
</comment>
<dbReference type="Proteomes" id="UP000621856">
    <property type="component" value="Unassembled WGS sequence"/>
</dbReference>
<comment type="caution">
    <text evidence="13">Was originally thought to be a dihydrodipicolinate reductase (DHDPR), catalyzing the conversion of dihydrodipicolinate to tetrahydrodipicolinate. However, it was shown in E.coli that the substrate of the enzymatic reaction is not dihydrodipicolinate (DHDP) but in fact (2S,4S)-4-hydroxy-2,3,4,5-tetrahydrodipicolinic acid (HTPA), the product released by the DapA-catalyzed reaction.</text>
</comment>
<dbReference type="EMBL" id="BMGZ01000002">
    <property type="protein sequence ID" value="GGH97206.1"/>
    <property type="molecule type" value="Genomic_DNA"/>
</dbReference>
<keyword evidence="5 13" id="KW-0220">Diaminopimelate biosynthesis</keyword>
<name>A0A8J3A218_9PROT</name>
<comment type="similarity">
    <text evidence="1 13">Belongs to the DapB family.</text>
</comment>
<dbReference type="InterPro" id="IPR022664">
    <property type="entry name" value="DapB_N_CS"/>
</dbReference>
<keyword evidence="4 13" id="KW-0521">NADP</keyword>
<evidence type="ECO:0000256" key="2">
    <source>
        <dbReference type="ARBA" id="ARBA00022490"/>
    </source>
</evidence>
<evidence type="ECO:0000256" key="10">
    <source>
        <dbReference type="ARBA" id="ARBA00038983"/>
    </source>
</evidence>
<dbReference type="PIRSF" id="PIRSF000161">
    <property type="entry name" value="DHPR"/>
    <property type="match status" value="1"/>
</dbReference>
<dbReference type="InterPro" id="IPR000846">
    <property type="entry name" value="DapB_N"/>
</dbReference>
<dbReference type="EMBL" id="VCJR02000002">
    <property type="protein sequence ID" value="NHK28014.1"/>
    <property type="molecule type" value="Genomic_DNA"/>
</dbReference>
<evidence type="ECO:0000313" key="17">
    <source>
        <dbReference type="EMBL" id="NHK28014.1"/>
    </source>
</evidence>
<dbReference type="GO" id="GO:0008839">
    <property type="term" value="F:4-hydroxy-tetrahydrodipicolinate reductase"/>
    <property type="evidence" value="ECO:0007669"/>
    <property type="project" value="UniProtKB-UniRule"/>
</dbReference>
<feature type="binding site" evidence="13">
    <location>
        <begin position="168"/>
        <end position="169"/>
    </location>
    <ligand>
        <name>(S)-2,3,4,5-tetrahydrodipicolinate</name>
        <dbReference type="ChEBI" id="CHEBI:16845"/>
    </ligand>
</feature>
<comment type="subcellular location">
    <subcellularLocation>
        <location evidence="13">Cytoplasm</location>
    </subcellularLocation>
</comment>
<keyword evidence="8 13" id="KW-0457">Lysine biosynthesis</keyword>
<sequence>MSNPNVIVAGIRGRMGRQIARLVLDSEKLALSGGTVPASDSLAGDTIAMTDTRDTAHDIPVTDDLAKFDGVPDVVIDFTAPDHTMSLLETCLREKSALVIGTTGFSDEQEEKIRQAAEKIAIVKAGNMSLGINLLTLLVEQAAAALGPDYDIEIHEAHHRHKKDAPSGTALMLGEAAATGRKVSLKDQAVYAREGQTGVRPEGAIGFSVTRAGGIIGEHEVLFGAEEEIISLSHKALDRSVFARGAVTAAGWVAGREPGLYSMRDVLGL</sequence>
<dbReference type="UniPathway" id="UPA00034">
    <property type="reaction ID" value="UER00018"/>
</dbReference>
<comment type="caution">
    <text evidence="16">The sequence shown here is derived from an EMBL/GenBank/DDBJ whole genome shotgun (WGS) entry which is preliminary data.</text>
</comment>
<evidence type="ECO:0000256" key="11">
    <source>
        <dbReference type="ARBA" id="ARBA00049080"/>
    </source>
</evidence>
<dbReference type="GO" id="GO:0051287">
    <property type="term" value="F:NAD binding"/>
    <property type="evidence" value="ECO:0007669"/>
    <property type="project" value="UniProtKB-UniRule"/>
</dbReference>
<comment type="subunit">
    <text evidence="13">Homotetramer.</text>
</comment>
<comment type="catalytic activity">
    <reaction evidence="12 13">
        <text>(S)-2,3,4,5-tetrahydrodipicolinate + NAD(+) + H2O = (2S,4S)-4-hydroxy-2,3,4,5-tetrahydrodipicolinate + NADH + H(+)</text>
        <dbReference type="Rhea" id="RHEA:35323"/>
        <dbReference type="ChEBI" id="CHEBI:15377"/>
        <dbReference type="ChEBI" id="CHEBI:15378"/>
        <dbReference type="ChEBI" id="CHEBI:16845"/>
        <dbReference type="ChEBI" id="CHEBI:57540"/>
        <dbReference type="ChEBI" id="CHEBI:57945"/>
        <dbReference type="ChEBI" id="CHEBI:67139"/>
        <dbReference type="EC" id="1.17.1.8"/>
    </reaction>
</comment>
<evidence type="ECO:0000313" key="16">
    <source>
        <dbReference type="EMBL" id="GGH97206.1"/>
    </source>
</evidence>
<organism evidence="16 18">
    <name type="scientific">Aquisalinus luteolus</name>
    <dbReference type="NCBI Taxonomy" id="1566827"/>
    <lineage>
        <taxon>Bacteria</taxon>
        <taxon>Pseudomonadati</taxon>
        <taxon>Pseudomonadota</taxon>
        <taxon>Alphaproteobacteria</taxon>
        <taxon>Parvularculales</taxon>
        <taxon>Parvularculaceae</taxon>
        <taxon>Aquisalinus</taxon>
    </lineage>
</organism>
<dbReference type="CDD" id="cd02274">
    <property type="entry name" value="DHDPR_N"/>
    <property type="match status" value="1"/>
</dbReference>
<proteinExistence type="inferred from homology"/>
<dbReference type="PROSITE" id="PS01298">
    <property type="entry name" value="DAPB"/>
    <property type="match status" value="1"/>
</dbReference>
<reference evidence="16" key="3">
    <citation type="submission" date="2020-09" db="EMBL/GenBank/DDBJ databases">
        <authorList>
            <person name="Sun Q."/>
            <person name="Zhou Y."/>
        </authorList>
    </citation>
    <scope>NUCLEOTIDE SEQUENCE</scope>
    <source>
        <strain evidence="16">CGMCC 1.14984</strain>
    </source>
</reference>
<dbReference type="GO" id="GO:0016726">
    <property type="term" value="F:oxidoreductase activity, acting on CH or CH2 groups, NAD or NADP as acceptor"/>
    <property type="evidence" value="ECO:0007669"/>
    <property type="project" value="UniProtKB-UniRule"/>
</dbReference>
<evidence type="ECO:0000256" key="13">
    <source>
        <dbReference type="HAMAP-Rule" id="MF_00102"/>
    </source>
</evidence>
<gene>
    <name evidence="13 16" type="primary">dapB</name>
    <name evidence="17" type="ORF">FF098_008870</name>
    <name evidence="16" type="ORF">GCM10011355_17860</name>
</gene>
<dbReference type="Gene3D" id="3.30.360.10">
    <property type="entry name" value="Dihydrodipicolinate Reductase, domain 2"/>
    <property type="match status" value="1"/>
</dbReference>
<feature type="domain" description="Dihydrodipicolinate reductase C-terminal" evidence="15">
    <location>
        <begin position="131"/>
        <end position="267"/>
    </location>
</feature>
<keyword evidence="19" id="KW-1185">Reference proteome</keyword>
<evidence type="ECO:0000256" key="3">
    <source>
        <dbReference type="ARBA" id="ARBA00022605"/>
    </source>
</evidence>
<feature type="binding site" evidence="13">
    <location>
        <position position="159"/>
    </location>
    <ligand>
        <name>(S)-2,3,4,5-tetrahydrodipicolinate</name>
        <dbReference type="ChEBI" id="CHEBI:16845"/>
    </ligand>
</feature>
<feature type="active site" description="Proton donor/acceptor" evidence="13">
    <location>
        <position position="158"/>
    </location>
</feature>
<evidence type="ECO:0000256" key="9">
    <source>
        <dbReference type="ARBA" id="ARBA00037922"/>
    </source>
</evidence>
<comment type="function">
    <text evidence="13">Catalyzes the conversion of 4-hydroxy-tetrahydrodipicolinate (HTPA) to tetrahydrodipicolinate.</text>
</comment>
<evidence type="ECO:0000256" key="6">
    <source>
        <dbReference type="ARBA" id="ARBA00023002"/>
    </source>
</evidence>
<dbReference type="Pfam" id="PF05173">
    <property type="entry name" value="DapB_C"/>
    <property type="match status" value="1"/>
</dbReference>
<feature type="binding site" evidence="13">
    <location>
        <begin position="125"/>
        <end position="128"/>
    </location>
    <ligand>
        <name>NAD(+)</name>
        <dbReference type="ChEBI" id="CHEBI:57540"/>
    </ligand>
</feature>
<dbReference type="InterPro" id="IPR023940">
    <property type="entry name" value="DHDPR_bac"/>
</dbReference>
<reference evidence="17 19" key="2">
    <citation type="submission" date="2020-02" db="EMBL/GenBank/DDBJ databases">
        <title>Genome sequence of Parvularcula flava strain NH6-79.</title>
        <authorList>
            <person name="Abdul Karim M.H."/>
            <person name="Lam M.Q."/>
            <person name="Chen S.J."/>
            <person name="Yahya A."/>
            <person name="Shahir S."/>
            <person name="Shamsir M.S."/>
            <person name="Chong C.S."/>
        </authorList>
    </citation>
    <scope>NUCLEOTIDE SEQUENCE [LARGE SCALE GENOMIC DNA]</scope>
    <source>
        <strain evidence="17 19">NH6-79</strain>
    </source>
</reference>
<feature type="binding site" evidence="13">
    <location>
        <position position="51"/>
    </location>
    <ligand>
        <name>NAD(+)</name>
        <dbReference type="ChEBI" id="CHEBI:57540"/>
    </ligand>
</feature>
<evidence type="ECO:0000313" key="19">
    <source>
        <dbReference type="Proteomes" id="UP000818603"/>
    </source>
</evidence>
<dbReference type="Proteomes" id="UP000818603">
    <property type="component" value="Unassembled WGS sequence"/>
</dbReference>
<evidence type="ECO:0000256" key="5">
    <source>
        <dbReference type="ARBA" id="ARBA00022915"/>
    </source>
</evidence>
<keyword evidence="6 13" id="KW-0560">Oxidoreductase</keyword>
<keyword evidence="2 13" id="KW-0963">Cytoplasm</keyword>
<accession>A0A8J3A218</accession>
<dbReference type="EC" id="1.17.1.8" evidence="10 13"/>
<dbReference type="PANTHER" id="PTHR20836">
    <property type="entry name" value="DIHYDRODIPICOLINATE REDUCTASE"/>
    <property type="match status" value="1"/>
</dbReference>
<dbReference type="SUPFAM" id="SSF51735">
    <property type="entry name" value="NAD(P)-binding Rossmann-fold domains"/>
    <property type="match status" value="1"/>
</dbReference>
<dbReference type="PANTHER" id="PTHR20836:SF0">
    <property type="entry name" value="4-HYDROXY-TETRAHYDRODIPICOLINATE REDUCTASE 1, CHLOROPLASTIC-RELATED"/>
    <property type="match status" value="1"/>
</dbReference>
<feature type="binding site" evidence="13">
    <location>
        <begin position="10"/>
        <end position="15"/>
    </location>
    <ligand>
        <name>NAD(+)</name>
        <dbReference type="ChEBI" id="CHEBI:57540"/>
    </ligand>
</feature>
<evidence type="ECO:0000259" key="15">
    <source>
        <dbReference type="Pfam" id="PF05173"/>
    </source>
</evidence>
<keyword evidence="3 13" id="KW-0028">Amino-acid biosynthesis</keyword>
<evidence type="ECO:0000256" key="8">
    <source>
        <dbReference type="ARBA" id="ARBA00023154"/>
    </source>
</evidence>
<evidence type="ECO:0000256" key="7">
    <source>
        <dbReference type="ARBA" id="ARBA00023027"/>
    </source>
</evidence>
<comment type="pathway">
    <text evidence="9 13">Amino-acid biosynthesis; L-lysine biosynthesis via DAP pathway; (S)-tetrahydrodipicolinate from L-aspartate: step 4/4.</text>
</comment>
<dbReference type="RefSeq" id="WP_155139661.1">
    <property type="nucleotide sequence ID" value="NZ_BMGZ01000002.1"/>
</dbReference>
<dbReference type="GO" id="GO:0019877">
    <property type="term" value="P:diaminopimelate biosynthetic process"/>
    <property type="evidence" value="ECO:0007669"/>
    <property type="project" value="UniProtKB-UniRule"/>
</dbReference>
<evidence type="ECO:0000259" key="14">
    <source>
        <dbReference type="Pfam" id="PF01113"/>
    </source>
</evidence>
<dbReference type="InterPro" id="IPR022663">
    <property type="entry name" value="DapB_C"/>
</dbReference>
<protein>
    <recommendedName>
        <fullName evidence="10 13">4-hydroxy-tetrahydrodipicolinate reductase</fullName>
        <shortName evidence="13">HTPA reductase</shortName>
        <ecNumber evidence="10 13">1.17.1.8</ecNumber>
    </recommendedName>
</protein>
<feature type="binding site" evidence="13">
    <location>
        <begin position="101"/>
        <end position="103"/>
    </location>
    <ligand>
        <name>NAD(+)</name>
        <dbReference type="ChEBI" id="CHEBI:57540"/>
    </ligand>
</feature>
<evidence type="ECO:0000256" key="1">
    <source>
        <dbReference type="ARBA" id="ARBA00006642"/>
    </source>
</evidence>
<dbReference type="GO" id="GO:0009089">
    <property type="term" value="P:lysine biosynthetic process via diaminopimelate"/>
    <property type="evidence" value="ECO:0007669"/>
    <property type="project" value="UniProtKB-UniRule"/>
</dbReference>
<feature type="active site" description="Proton donor" evidence="13">
    <location>
        <position position="162"/>
    </location>
</feature>
<dbReference type="Gene3D" id="3.40.50.720">
    <property type="entry name" value="NAD(P)-binding Rossmann-like Domain"/>
    <property type="match status" value="1"/>
</dbReference>
<dbReference type="GO" id="GO:0005737">
    <property type="term" value="C:cytoplasm"/>
    <property type="evidence" value="ECO:0007669"/>
    <property type="project" value="UniProtKB-SubCell"/>
</dbReference>
<dbReference type="FunFam" id="3.30.360.10:FF:000004">
    <property type="entry name" value="4-hydroxy-tetrahydrodipicolinate reductase"/>
    <property type="match status" value="1"/>
</dbReference>
<dbReference type="NCBIfam" id="TIGR00036">
    <property type="entry name" value="dapB"/>
    <property type="match status" value="1"/>
</dbReference>
<dbReference type="HAMAP" id="MF_00102">
    <property type="entry name" value="DapB"/>
    <property type="match status" value="1"/>
</dbReference>
<dbReference type="InterPro" id="IPR036291">
    <property type="entry name" value="NAD(P)-bd_dom_sf"/>
</dbReference>
<dbReference type="Pfam" id="PF01113">
    <property type="entry name" value="DapB_N"/>
    <property type="match status" value="1"/>
</dbReference>
<dbReference type="GO" id="GO:0050661">
    <property type="term" value="F:NADP binding"/>
    <property type="evidence" value="ECO:0007669"/>
    <property type="project" value="UniProtKB-UniRule"/>
</dbReference>
<dbReference type="AlphaFoldDB" id="A0A8J3A218"/>
<evidence type="ECO:0000313" key="18">
    <source>
        <dbReference type="Proteomes" id="UP000621856"/>
    </source>
</evidence>